<feature type="transmembrane region" description="Helical" evidence="5">
    <location>
        <begin position="235"/>
        <end position="255"/>
    </location>
</feature>
<feature type="transmembrane region" description="Helical" evidence="5">
    <location>
        <begin position="308"/>
        <end position="325"/>
    </location>
</feature>
<sequence>MTTPLPSTRPPRLRRIQTTGLVLLVASGALNYVDRATLSVANPLVRHDLGLSVQGMGLLLSAFLWSYAFAQLPAGILIDRLGPRRMLSAGLALWSVAQALGGLVAGFGQFFAARMLLGIGEAPQSPASARIVRDWFPVGSRGTATGIWNCSSTLGSAIAVPLLTVLMLHLGWRWMFICMGLAGLSLAALFYALHRDPADLVLDEAERAHLGDAADAGGPVTLRAWRRLFAYRTSWGMIAGFFGCIYVLWIYNAWLPAYLESDRHMSIARTGWVAAIPFLFGVVGSLVGGRLVDWLVARGVSPIDSRKYPMAASLLGTALFTVLAAMVGSNTVAILCISVAMFLIYVSTATAWAMAPVAAPGNCTASLGAMQNFGGYVGGALAPLVTGAIAQRTGSFEAALLTGAAVAAVAALAYALVIRDPIPPDAADFPAS</sequence>
<evidence type="ECO:0000256" key="2">
    <source>
        <dbReference type="ARBA" id="ARBA00022692"/>
    </source>
</evidence>
<evidence type="ECO:0000256" key="1">
    <source>
        <dbReference type="ARBA" id="ARBA00004141"/>
    </source>
</evidence>
<evidence type="ECO:0000313" key="7">
    <source>
        <dbReference type="EMBL" id="TLU70843.1"/>
    </source>
</evidence>
<keyword evidence="8" id="KW-1185">Reference proteome</keyword>
<comment type="subcellular location">
    <subcellularLocation>
        <location evidence="1">Membrane</location>
        <topology evidence="1">Multi-pass membrane protein</topology>
    </subcellularLocation>
</comment>
<dbReference type="PANTHER" id="PTHR11662:SF446">
    <property type="entry name" value="SODIUM-DEPENDENT PHOSPHATE TRANSPORT PROTEIN 1, CHLOROPLASTIC"/>
    <property type="match status" value="1"/>
</dbReference>
<reference evidence="7 8" key="1">
    <citation type="submission" date="2019-05" db="EMBL/GenBank/DDBJ databases">
        <authorList>
            <person name="Pankratov T."/>
            <person name="Grouzdev D."/>
        </authorList>
    </citation>
    <scope>NUCLEOTIDE SEQUENCE [LARGE SCALE GENOMIC DNA]</scope>
    <source>
        <strain evidence="7 8">KEBCLARHB70R</strain>
    </source>
</reference>
<dbReference type="CDD" id="cd17319">
    <property type="entry name" value="MFS_ExuT_GudP_like"/>
    <property type="match status" value="1"/>
</dbReference>
<feature type="transmembrane region" description="Helical" evidence="5">
    <location>
        <begin position="146"/>
        <end position="167"/>
    </location>
</feature>
<protein>
    <submittedName>
        <fullName evidence="7">MFS transporter</fullName>
    </submittedName>
</protein>
<feature type="transmembrane region" description="Helical" evidence="5">
    <location>
        <begin position="398"/>
        <end position="418"/>
    </location>
</feature>
<dbReference type="InterPro" id="IPR036259">
    <property type="entry name" value="MFS_trans_sf"/>
</dbReference>
<feature type="transmembrane region" description="Helical" evidence="5">
    <location>
        <begin position="91"/>
        <end position="112"/>
    </location>
</feature>
<feature type="transmembrane region" description="Helical" evidence="5">
    <location>
        <begin position="332"/>
        <end position="353"/>
    </location>
</feature>
<dbReference type="InterPro" id="IPR020846">
    <property type="entry name" value="MFS_dom"/>
</dbReference>
<dbReference type="InterPro" id="IPR050382">
    <property type="entry name" value="MFS_Na/Anion_cotransporter"/>
</dbReference>
<gene>
    <name evidence="7" type="ORF">FE263_19860</name>
</gene>
<proteinExistence type="predicted"/>
<dbReference type="PANTHER" id="PTHR11662">
    <property type="entry name" value="SOLUTE CARRIER FAMILY 17"/>
    <property type="match status" value="1"/>
</dbReference>
<dbReference type="PROSITE" id="PS50850">
    <property type="entry name" value="MFS"/>
    <property type="match status" value="1"/>
</dbReference>
<dbReference type="EMBL" id="VCDI01000010">
    <property type="protein sequence ID" value="TLU70843.1"/>
    <property type="molecule type" value="Genomic_DNA"/>
</dbReference>
<name>A0A5R9J1W1_9PROT</name>
<evidence type="ECO:0000256" key="5">
    <source>
        <dbReference type="SAM" id="Phobius"/>
    </source>
</evidence>
<evidence type="ECO:0000313" key="8">
    <source>
        <dbReference type="Proteomes" id="UP000305654"/>
    </source>
</evidence>
<evidence type="ECO:0000256" key="3">
    <source>
        <dbReference type="ARBA" id="ARBA00022989"/>
    </source>
</evidence>
<dbReference type="InterPro" id="IPR000849">
    <property type="entry name" value="Sugar_P_transporter"/>
</dbReference>
<keyword evidence="2 5" id="KW-0812">Transmembrane</keyword>
<dbReference type="InterPro" id="IPR011701">
    <property type="entry name" value="MFS"/>
</dbReference>
<organism evidence="7 8">
    <name type="scientific">Lichenicoccus roseus</name>
    <dbReference type="NCBI Taxonomy" id="2683649"/>
    <lineage>
        <taxon>Bacteria</taxon>
        <taxon>Pseudomonadati</taxon>
        <taxon>Pseudomonadota</taxon>
        <taxon>Alphaproteobacteria</taxon>
        <taxon>Acetobacterales</taxon>
        <taxon>Acetobacteraceae</taxon>
        <taxon>Lichenicoccus</taxon>
    </lineage>
</organism>
<feature type="transmembrane region" description="Helical" evidence="5">
    <location>
        <begin position="51"/>
        <end position="70"/>
    </location>
</feature>
<evidence type="ECO:0000259" key="6">
    <source>
        <dbReference type="PROSITE" id="PS50850"/>
    </source>
</evidence>
<dbReference type="GO" id="GO:0016020">
    <property type="term" value="C:membrane"/>
    <property type="evidence" value="ECO:0007669"/>
    <property type="project" value="UniProtKB-SubCell"/>
</dbReference>
<accession>A0A5R9J1W1</accession>
<dbReference type="Pfam" id="PF07690">
    <property type="entry name" value="MFS_1"/>
    <property type="match status" value="1"/>
</dbReference>
<feature type="transmembrane region" description="Helical" evidence="5">
    <location>
        <begin position="267"/>
        <end position="288"/>
    </location>
</feature>
<dbReference type="OrthoDB" id="272777at2"/>
<dbReference type="Gene3D" id="1.20.1250.20">
    <property type="entry name" value="MFS general substrate transporter like domains"/>
    <property type="match status" value="2"/>
</dbReference>
<dbReference type="Proteomes" id="UP000305654">
    <property type="component" value="Unassembled WGS sequence"/>
</dbReference>
<dbReference type="PIRSF" id="PIRSF002808">
    <property type="entry name" value="Hexose_phosphate_transp"/>
    <property type="match status" value="1"/>
</dbReference>
<keyword evidence="3 5" id="KW-1133">Transmembrane helix</keyword>
<dbReference type="GO" id="GO:0022857">
    <property type="term" value="F:transmembrane transporter activity"/>
    <property type="evidence" value="ECO:0007669"/>
    <property type="project" value="InterPro"/>
</dbReference>
<dbReference type="SUPFAM" id="SSF103473">
    <property type="entry name" value="MFS general substrate transporter"/>
    <property type="match status" value="1"/>
</dbReference>
<keyword evidence="4 5" id="KW-0472">Membrane</keyword>
<comment type="caution">
    <text evidence="7">The sequence shown here is derived from an EMBL/GenBank/DDBJ whole genome shotgun (WGS) entry which is preliminary data.</text>
</comment>
<dbReference type="AlphaFoldDB" id="A0A5R9J1W1"/>
<evidence type="ECO:0000256" key="4">
    <source>
        <dbReference type="ARBA" id="ARBA00023136"/>
    </source>
</evidence>
<feature type="domain" description="Major facilitator superfamily (MFS) profile" evidence="6">
    <location>
        <begin position="20"/>
        <end position="422"/>
    </location>
</feature>
<feature type="transmembrane region" description="Helical" evidence="5">
    <location>
        <begin position="373"/>
        <end position="391"/>
    </location>
</feature>
<feature type="transmembrane region" description="Helical" evidence="5">
    <location>
        <begin position="174"/>
        <end position="193"/>
    </location>
</feature>